<keyword evidence="2" id="KW-1185">Reference proteome</keyword>
<name>A0A7W7AIH5_9SPHN</name>
<accession>A0A7W7AIH5</accession>
<sequence length="122" mass="13789">MYKVDFRHELNLLDVAWTGLMTEAVAHAYVEEVTGRFVREGFRSGYRLRMDFSRVAVQPQEAVLAINSRFRGFPRASRIAIVTNSSIARLQVRRLMPQPYLAIFDTAETALAWLIQGTAAAA</sequence>
<protein>
    <recommendedName>
        <fullName evidence="3">STAS/SEC14 domain-containing protein</fullName>
    </recommendedName>
</protein>
<dbReference type="RefSeq" id="WP_184113755.1">
    <property type="nucleotide sequence ID" value="NZ_JACHNY010000003.1"/>
</dbReference>
<proteinExistence type="predicted"/>
<evidence type="ECO:0000313" key="1">
    <source>
        <dbReference type="EMBL" id="MBB4617676.1"/>
    </source>
</evidence>
<comment type="caution">
    <text evidence="1">The sequence shown here is derived from an EMBL/GenBank/DDBJ whole genome shotgun (WGS) entry which is preliminary data.</text>
</comment>
<dbReference type="EMBL" id="JACHNY010000003">
    <property type="protein sequence ID" value="MBB4617676.1"/>
    <property type="molecule type" value="Genomic_DNA"/>
</dbReference>
<organism evidence="1 2">
    <name type="scientific">Sphingomonas abaci</name>
    <dbReference type="NCBI Taxonomy" id="237611"/>
    <lineage>
        <taxon>Bacteria</taxon>
        <taxon>Pseudomonadati</taxon>
        <taxon>Pseudomonadota</taxon>
        <taxon>Alphaproteobacteria</taxon>
        <taxon>Sphingomonadales</taxon>
        <taxon>Sphingomonadaceae</taxon>
        <taxon>Sphingomonas</taxon>
    </lineage>
</organism>
<evidence type="ECO:0000313" key="2">
    <source>
        <dbReference type="Proteomes" id="UP000574769"/>
    </source>
</evidence>
<evidence type="ECO:0008006" key="3">
    <source>
        <dbReference type="Google" id="ProtNLM"/>
    </source>
</evidence>
<dbReference type="Proteomes" id="UP000574769">
    <property type="component" value="Unassembled WGS sequence"/>
</dbReference>
<dbReference type="AlphaFoldDB" id="A0A7W7AIH5"/>
<gene>
    <name evidence="1" type="ORF">GGQ96_001804</name>
</gene>
<reference evidence="1 2" key="1">
    <citation type="submission" date="2020-08" db="EMBL/GenBank/DDBJ databases">
        <title>Genomic Encyclopedia of Type Strains, Phase IV (KMG-IV): sequencing the most valuable type-strain genomes for metagenomic binning, comparative biology and taxonomic classification.</title>
        <authorList>
            <person name="Goeker M."/>
        </authorList>
    </citation>
    <scope>NUCLEOTIDE SEQUENCE [LARGE SCALE GENOMIC DNA]</scope>
    <source>
        <strain evidence="1 2">DSM 15867</strain>
    </source>
</reference>